<evidence type="ECO:0000313" key="6">
    <source>
        <dbReference type="Proteomes" id="UP000639606"/>
    </source>
</evidence>
<proteinExistence type="inferred from homology"/>
<dbReference type="PANTHER" id="PTHR43673">
    <property type="entry name" value="NAD(P)H NITROREDUCTASE YDGI-RELATED"/>
    <property type="match status" value="1"/>
</dbReference>
<gene>
    <name evidence="5" type="ORF">GCM10010185_04690</name>
</gene>
<protein>
    <submittedName>
        <fullName evidence="5">Nitroreductase</fullName>
    </submittedName>
</protein>
<comment type="similarity">
    <text evidence="1">Belongs to the nitroreductase family.</text>
</comment>
<keyword evidence="6" id="KW-1185">Reference proteome</keyword>
<evidence type="ECO:0000256" key="3">
    <source>
        <dbReference type="SAM" id="MobiDB-lite"/>
    </source>
</evidence>
<dbReference type="Gene3D" id="3.40.109.10">
    <property type="entry name" value="NADH Oxidase"/>
    <property type="match status" value="1"/>
</dbReference>
<feature type="domain" description="Nitroreductase" evidence="4">
    <location>
        <begin position="69"/>
        <end position="148"/>
    </location>
</feature>
<dbReference type="PANTHER" id="PTHR43673:SF10">
    <property type="entry name" value="NADH DEHYDROGENASE_NAD(P)H NITROREDUCTASE XCC3605-RELATED"/>
    <property type="match status" value="1"/>
</dbReference>
<feature type="region of interest" description="Disordered" evidence="3">
    <location>
        <begin position="186"/>
        <end position="216"/>
    </location>
</feature>
<dbReference type="EMBL" id="BMRG01000001">
    <property type="protein sequence ID" value="GGP36617.1"/>
    <property type="molecule type" value="Genomic_DNA"/>
</dbReference>
<dbReference type="RefSeq" id="WP_189221340.1">
    <property type="nucleotide sequence ID" value="NZ_BMRG01000001.1"/>
</dbReference>
<name>A0A918AJE0_9PSEU</name>
<dbReference type="AlphaFoldDB" id="A0A918AJE0"/>
<keyword evidence="2" id="KW-0560">Oxidoreductase</keyword>
<organism evidence="5 6">
    <name type="scientific">Saccharothrix coeruleofusca</name>
    <dbReference type="NCBI Taxonomy" id="33919"/>
    <lineage>
        <taxon>Bacteria</taxon>
        <taxon>Bacillati</taxon>
        <taxon>Actinomycetota</taxon>
        <taxon>Actinomycetes</taxon>
        <taxon>Pseudonocardiales</taxon>
        <taxon>Pseudonocardiaceae</taxon>
        <taxon>Saccharothrix</taxon>
    </lineage>
</organism>
<evidence type="ECO:0000256" key="2">
    <source>
        <dbReference type="ARBA" id="ARBA00023002"/>
    </source>
</evidence>
<evidence type="ECO:0000313" key="5">
    <source>
        <dbReference type="EMBL" id="GGP36617.1"/>
    </source>
</evidence>
<accession>A0A918AJE0</accession>
<dbReference type="GO" id="GO:0016491">
    <property type="term" value="F:oxidoreductase activity"/>
    <property type="evidence" value="ECO:0007669"/>
    <property type="project" value="UniProtKB-KW"/>
</dbReference>
<dbReference type="SUPFAM" id="SSF55469">
    <property type="entry name" value="FMN-dependent nitroreductase-like"/>
    <property type="match status" value="1"/>
</dbReference>
<dbReference type="Pfam" id="PF00881">
    <property type="entry name" value="Nitroreductase"/>
    <property type="match status" value="2"/>
</dbReference>
<feature type="domain" description="Nitroreductase" evidence="4">
    <location>
        <begin position="7"/>
        <end position="50"/>
    </location>
</feature>
<reference evidence="5" key="2">
    <citation type="submission" date="2020-09" db="EMBL/GenBank/DDBJ databases">
        <authorList>
            <person name="Sun Q."/>
            <person name="Ohkuma M."/>
        </authorList>
    </citation>
    <scope>NUCLEOTIDE SEQUENCE</scope>
    <source>
        <strain evidence="5">JCM 3313</strain>
    </source>
</reference>
<dbReference type="InterPro" id="IPR000415">
    <property type="entry name" value="Nitroreductase-like"/>
</dbReference>
<dbReference type="Proteomes" id="UP000639606">
    <property type="component" value="Unassembled WGS sequence"/>
</dbReference>
<dbReference type="InterPro" id="IPR029479">
    <property type="entry name" value="Nitroreductase"/>
</dbReference>
<comment type="caution">
    <text evidence="5">The sequence shown here is derived from an EMBL/GenBank/DDBJ whole genome shotgun (WGS) entry which is preliminary data.</text>
</comment>
<reference evidence="5" key="1">
    <citation type="journal article" date="2014" name="Int. J. Syst. Evol. Microbiol.">
        <title>Complete genome sequence of Corynebacterium casei LMG S-19264T (=DSM 44701T), isolated from a smear-ripened cheese.</title>
        <authorList>
            <consortium name="US DOE Joint Genome Institute (JGI-PGF)"/>
            <person name="Walter F."/>
            <person name="Albersmeier A."/>
            <person name="Kalinowski J."/>
            <person name="Ruckert C."/>
        </authorList>
    </citation>
    <scope>NUCLEOTIDE SEQUENCE</scope>
    <source>
        <strain evidence="5">JCM 3313</strain>
    </source>
</reference>
<evidence type="ECO:0000259" key="4">
    <source>
        <dbReference type="Pfam" id="PF00881"/>
    </source>
</evidence>
<evidence type="ECO:0000256" key="1">
    <source>
        <dbReference type="ARBA" id="ARBA00007118"/>
    </source>
</evidence>
<dbReference type="CDD" id="cd02138">
    <property type="entry name" value="TdsD-like"/>
    <property type="match status" value="1"/>
</dbReference>
<sequence>MELNRIIADRWSPRAFDGAVELDDGVLRVLLEAARWAPSHGNTQPARYLLGRRGDDTFGRIFGALSRGNRTWAGQASALVVGAVVTSDERGEVPNAEYGLGLAVQNLVLQAVHLGLVAHQMGGFDKDAVRAEFALPEEVRPVVVIALGELGDSGELPEDLRARERRPRTRKPLEDLVFTGTWGRRYFRPDAQPSAPATTDGARSAGHDGSGPGGPV</sequence>